<keyword evidence="3" id="KW-1185">Reference proteome</keyword>
<evidence type="ECO:0000313" key="2">
    <source>
        <dbReference type="EMBL" id="CAK8054327.1"/>
    </source>
</evidence>
<dbReference type="Proteomes" id="UP001314241">
    <property type="component" value="Unassembled WGS sequence"/>
</dbReference>
<keyword evidence="1" id="KW-1133">Transmembrane helix</keyword>
<reference evidence="2 3" key="1">
    <citation type="submission" date="2024-01" db="EMBL/GenBank/DDBJ databases">
        <authorList>
            <person name="Botero Cardona J."/>
        </authorList>
    </citation>
    <scope>NUCLEOTIDE SEQUENCE [LARGE SCALE GENOMIC DNA]</scope>
    <source>
        <strain evidence="2 3">LMG 33000</strain>
    </source>
</reference>
<feature type="transmembrane region" description="Helical" evidence="1">
    <location>
        <begin position="34"/>
        <end position="51"/>
    </location>
</feature>
<name>A0ABP0ESF8_9LACO</name>
<dbReference type="RefSeq" id="WP_349641880.1">
    <property type="nucleotide sequence ID" value="NZ_CAWVOH010000002.1"/>
</dbReference>
<proteinExistence type="predicted"/>
<organism evidence="2 3">
    <name type="scientific">Eupransor demetentiae</name>
    <dbReference type="NCBI Taxonomy" id="3109584"/>
    <lineage>
        <taxon>Bacteria</taxon>
        <taxon>Bacillati</taxon>
        <taxon>Bacillota</taxon>
        <taxon>Bacilli</taxon>
        <taxon>Lactobacillales</taxon>
        <taxon>Lactobacillaceae</taxon>
        <taxon>Eupransor</taxon>
    </lineage>
</organism>
<evidence type="ECO:0000256" key="1">
    <source>
        <dbReference type="SAM" id="Phobius"/>
    </source>
</evidence>
<feature type="transmembrane region" description="Helical" evidence="1">
    <location>
        <begin position="63"/>
        <end position="80"/>
    </location>
</feature>
<accession>A0ABP0ESF8</accession>
<gene>
    <name evidence="2" type="ORF">R54876_GBNLAHCA_00891</name>
</gene>
<feature type="transmembrane region" description="Helical" evidence="1">
    <location>
        <begin position="7"/>
        <end position="28"/>
    </location>
</feature>
<protein>
    <submittedName>
        <fullName evidence="2">Uncharacterized protein</fullName>
    </submittedName>
</protein>
<sequence>MTKTNVFALKSALAGFLIACVVLAIFAFFKPLTAMNYAFPFLMALGSFLYGRYVQNKEERIDLNLVLMAITLVFAFGSLGL</sequence>
<keyword evidence="1" id="KW-0472">Membrane</keyword>
<comment type="caution">
    <text evidence="2">The sequence shown here is derived from an EMBL/GenBank/DDBJ whole genome shotgun (WGS) entry which is preliminary data.</text>
</comment>
<keyword evidence="1" id="KW-0812">Transmembrane</keyword>
<dbReference type="EMBL" id="CAWVOH010000002">
    <property type="protein sequence ID" value="CAK8054327.1"/>
    <property type="molecule type" value="Genomic_DNA"/>
</dbReference>
<evidence type="ECO:0000313" key="3">
    <source>
        <dbReference type="Proteomes" id="UP001314241"/>
    </source>
</evidence>